<protein>
    <recommendedName>
        <fullName evidence="4">Magnesium transporter MgtE intracellular domain-containing protein</fullName>
    </recommendedName>
</protein>
<gene>
    <name evidence="2" type="ORF">rosmuc_00558</name>
</gene>
<dbReference type="Gene3D" id="1.25.60.10">
    <property type="entry name" value="MgtE N-terminal domain-like"/>
    <property type="match status" value="1"/>
</dbReference>
<organism evidence="2 3">
    <name type="scientific">Roseovarius mucosus DSM 17069</name>
    <dbReference type="NCBI Taxonomy" id="1288298"/>
    <lineage>
        <taxon>Bacteria</taxon>
        <taxon>Pseudomonadati</taxon>
        <taxon>Pseudomonadota</taxon>
        <taxon>Alphaproteobacteria</taxon>
        <taxon>Rhodobacterales</taxon>
        <taxon>Roseobacteraceae</taxon>
        <taxon>Roseovarius</taxon>
    </lineage>
</organism>
<proteinExistence type="predicted"/>
<dbReference type="Proteomes" id="UP000030021">
    <property type="component" value="Unassembled WGS sequence"/>
</dbReference>
<evidence type="ECO:0000313" key="3">
    <source>
        <dbReference type="Proteomes" id="UP000030021"/>
    </source>
</evidence>
<dbReference type="OrthoDB" id="9791432at2"/>
<dbReference type="HOGENOM" id="CLU_126536_0_0_5"/>
<dbReference type="PATRIC" id="fig|1288298.3.peg.559"/>
<comment type="caution">
    <text evidence="2">The sequence shown here is derived from an EMBL/GenBank/DDBJ whole genome shotgun (WGS) entry which is preliminary data.</text>
</comment>
<evidence type="ECO:0008006" key="4">
    <source>
        <dbReference type="Google" id="ProtNLM"/>
    </source>
</evidence>
<dbReference type="eggNOG" id="COG3334">
    <property type="taxonomic scope" value="Bacteria"/>
</dbReference>
<name>A0A0A0HRR8_9RHOB</name>
<sequence>MIWRSSSTKPSARSRPARGVLLILSTFLMASALLRFGDGIGGAFALASEPIEESSTPPAKDCETPEDMKVLLEALQERGRTLEEREAAVRNREQALKLVEQEVGEKITALTSAEEDLRRMIAVTESAAENDVLQLTKVYESMKPKQAAALFEEMDPVFAAGFLARMRPDSAADVLAGLSPGAAHGISVILAGRNATAPRE</sequence>
<evidence type="ECO:0000313" key="2">
    <source>
        <dbReference type="EMBL" id="KGM89960.1"/>
    </source>
</evidence>
<dbReference type="STRING" id="215743.ROSMUCSMR3_01718"/>
<dbReference type="SUPFAM" id="SSF158791">
    <property type="entry name" value="MgtE N-terminal domain-like"/>
    <property type="match status" value="1"/>
</dbReference>
<evidence type="ECO:0000256" key="1">
    <source>
        <dbReference type="SAM" id="Coils"/>
    </source>
</evidence>
<reference evidence="2 3" key="1">
    <citation type="submission" date="2013-01" db="EMBL/GenBank/DDBJ databases">
        <authorList>
            <person name="Fiebig A."/>
            <person name="Goeker M."/>
            <person name="Klenk H.-P.P."/>
        </authorList>
    </citation>
    <scope>NUCLEOTIDE SEQUENCE [LARGE SCALE GENOMIC DNA]</scope>
    <source>
        <strain evidence="2 3">DSM 17069</strain>
    </source>
</reference>
<feature type="coiled-coil region" evidence="1">
    <location>
        <begin position="72"/>
        <end position="102"/>
    </location>
</feature>
<dbReference type="InterPro" id="IPR038076">
    <property type="entry name" value="MgtE_N_sf"/>
</dbReference>
<keyword evidence="1" id="KW-0175">Coiled coil</keyword>
<dbReference type="EMBL" id="AONH01000001">
    <property type="protein sequence ID" value="KGM89960.1"/>
    <property type="molecule type" value="Genomic_DNA"/>
</dbReference>
<dbReference type="AlphaFoldDB" id="A0A0A0HRR8"/>
<accession>A0A0A0HRR8</accession>